<evidence type="ECO:0000313" key="2">
    <source>
        <dbReference type="EnsemblMetazoa" id="RPRC013254-PA"/>
    </source>
</evidence>
<feature type="compositionally biased region" description="Polar residues" evidence="1">
    <location>
        <begin position="41"/>
        <end position="51"/>
    </location>
</feature>
<dbReference type="HOGENOM" id="CLU_1393345_0_0_1"/>
<dbReference type="EMBL" id="ACPB03022727">
    <property type="status" value="NOT_ANNOTATED_CDS"/>
    <property type="molecule type" value="Genomic_DNA"/>
</dbReference>
<name>T1IAD3_RHOPR</name>
<reference evidence="2" key="1">
    <citation type="submission" date="2015-05" db="UniProtKB">
        <authorList>
            <consortium name="EnsemblMetazoa"/>
        </authorList>
    </citation>
    <scope>IDENTIFICATION</scope>
</reference>
<dbReference type="Proteomes" id="UP000015103">
    <property type="component" value="Unassembled WGS sequence"/>
</dbReference>
<feature type="region of interest" description="Disordered" evidence="1">
    <location>
        <begin position="1"/>
        <end position="51"/>
    </location>
</feature>
<proteinExistence type="predicted"/>
<protein>
    <submittedName>
        <fullName evidence="2">Uncharacterized protein</fullName>
    </submittedName>
</protein>
<dbReference type="InParanoid" id="T1IAD3"/>
<evidence type="ECO:0000256" key="1">
    <source>
        <dbReference type="SAM" id="MobiDB-lite"/>
    </source>
</evidence>
<evidence type="ECO:0000313" key="3">
    <source>
        <dbReference type="Proteomes" id="UP000015103"/>
    </source>
</evidence>
<accession>T1IAD3</accession>
<dbReference type="AlphaFoldDB" id="T1IAD3"/>
<sequence length="196" mass="22451">SSYEESGTPDSPVRSRAFLPRTPPSTRPAPSSGLPKFVRLPSNNNRQQNSIPNRVSFGRKFFVLHQLEQADKKRYLRSANRFITNISDRNLSTSVKAIKGGCVPKYVDRKNCVSECRHLQEKKNGVLMLKTNEVLQISQFFRPGPRTIEKDELVLYNASMYVANQIEYHLGYRIIMCTHADESQLIWTMFKAGNKL</sequence>
<dbReference type="EnsemblMetazoa" id="RPRC013254-RA">
    <property type="protein sequence ID" value="RPRC013254-PA"/>
    <property type="gene ID" value="RPRC013254"/>
</dbReference>
<organism evidence="2 3">
    <name type="scientific">Rhodnius prolixus</name>
    <name type="common">Triatomid bug</name>
    <dbReference type="NCBI Taxonomy" id="13249"/>
    <lineage>
        <taxon>Eukaryota</taxon>
        <taxon>Metazoa</taxon>
        <taxon>Ecdysozoa</taxon>
        <taxon>Arthropoda</taxon>
        <taxon>Hexapoda</taxon>
        <taxon>Insecta</taxon>
        <taxon>Pterygota</taxon>
        <taxon>Neoptera</taxon>
        <taxon>Paraneoptera</taxon>
        <taxon>Hemiptera</taxon>
        <taxon>Heteroptera</taxon>
        <taxon>Panheteroptera</taxon>
        <taxon>Cimicomorpha</taxon>
        <taxon>Reduviidae</taxon>
        <taxon>Triatominae</taxon>
        <taxon>Rhodnius</taxon>
    </lineage>
</organism>
<dbReference type="VEuPathDB" id="VectorBase:RPRC013254"/>
<keyword evidence="3" id="KW-1185">Reference proteome</keyword>